<evidence type="ECO:0000313" key="9">
    <source>
        <dbReference type="EMBL" id="KAL3865200.1"/>
    </source>
</evidence>
<proteinExistence type="predicted"/>
<sequence>MSEIQEENINDEKHIIEEHGGNSDCSKVKDGTDKAEFREKLRFSIDSILQDRMKAIMSSTTEHDVDTNVSSYSEGDSLQTEMTLDKTEQIADSEKVSHVNDLTGTHARWALMHLSPVSFTTYLDSLANYPHTRAPAAFPASHSVGLAPAGWVVPDIRRERFGLSRRVGHPYQNRTPPKRKKPRTSFTRLQIIELEKRFERQKYLASTERSLLATTLKMTDAQIKTWFQNRRTKWRRQTAEEREIERQAANRLMLNLRTSAATQVKPLTLARQMCLNPMAR</sequence>
<comment type="subcellular location">
    <subcellularLocation>
        <location evidence="1 6 7">Nucleus</location>
    </subcellularLocation>
</comment>
<evidence type="ECO:0000256" key="2">
    <source>
        <dbReference type="ARBA" id="ARBA00022473"/>
    </source>
</evidence>
<dbReference type="PROSITE" id="PS00027">
    <property type="entry name" value="HOMEOBOX_1"/>
    <property type="match status" value="1"/>
</dbReference>
<dbReference type="InterPro" id="IPR009057">
    <property type="entry name" value="Homeodomain-like_sf"/>
</dbReference>
<gene>
    <name evidence="9" type="ORF">ACJMK2_006816</name>
</gene>
<dbReference type="InterPro" id="IPR017970">
    <property type="entry name" value="Homeobox_CS"/>
</dbReference>
<dbReference type="InterPro" id="IPR001356">
    <property type="entry name" value="HD"/>
</dbReference>
<dbReference type="GO" id="GO:0005634">
    <property type="term" value="C:nucleus"/>
    <property type="evidence" value="ECO:0007669"/>
    <property type="project" value="UniProtKB-SubCell"/>
</dbReference>
<dbReference type="SUPFAM" id="SSF46689">
    <property type="entry name" value="Homeodomain-like"/>
    <property type="match status" value="1"/>
</dbReference>
<dbReference type="Gene3D" id="1.10.10.60">
    <property type="entry name" value="Homeodomain-like"/>
    <property type="match status" value="1"/>
</dbReference>
<dbReference type="SMART" id="SM00389">
    <property type="entry name" value="HOX"/>
    <property type="match status" value="1"/>
</dbReference>
<reference evidence="9 10" key="1">
    <citation type="submission" date="2024-11" db="EMBL/GenBank/DDBJ databases">
        <title>Chromosome-level genome assembly of the freshwater bivalve Anodonta woodiana.</title>
        <authorList>
            <person name="Chen X."/>
        </authorList>
    </citation>
    <scope>NUCLEOTIDE SEQUENCE [LARGE SCALE GENOMIC DNA]</scope>
    <source>
        <strain evidence="9">MN2024</strain>
        <tissue evidence="9">Gills</tissue>
    </source>
</reference>
<evidence type="ECO:0000256" key="4">
    <source>
        <dbReference type="ARBA" id="ARBA00023155"/>
    </source>
</evidence>
<feature type="domain" description="Homeobox" evidence="8">
    <location>
        <begin position="177"/>
        <end position="237"/>
    </location>
</feature>
<organism evidence="9 10">
    <name type="scientific">Sinanodonta woodiana</name>
    <name type="common">Chinese pond mussel</name>
    <name type="synonym">Anodonta woodiana</name>
    <dbReference type="NCBI Taxonomy" id="1069815"/>
    <lineage>
        <taxon>Eukaryota</taxon>
        <taxon>Metazoa</taxon>
        <taxon>Spiralia</taxon>
        <taxon>Lophotrochozoa</taxon>
        <taxon>Mollusca</taxon>
        <taxon>Bivalvia</taxon>
        <taxon>Autobranchia</taxon>
        <taxon>Heteroconchia</taxon>
        <taxon>Palaeoheterodonta</taxon>
        <taxon>Unionida</taxon>
        <taxon>Unionoidea</taxon>
        <taxon>Unionidae</taxon>
        <taxon>Unioninae</taxon>
        <taxon>Sinanodonta</taxon>
    </lineage>
</organism>
<dbReference type="FunFam" id="1.10.10.60:FF:000040">
    <property type="entry name" value="T-cell leukemia homeobox protein 3"/>
    <property type="match status" value="1"/>
</dbReference>
<evidence type="ECO:0000256" key="1">
    <source>
        <dbReference type="ARBA" id="ARBA00004123"/>
    </source>
</evidence>
<dbReference type="Pfam" id="PF00046">
    <property type="entry name" value="Homeodomain"/>
    <property type="match status" value="1"/>
</dbReference>
<dbReference type="PANTHER" id="PTHR45921">
    <property type="entry name" value="IP01054P"/>
    <property type="match status" value="1"/>
</dbReference>
<name>A0ABD3VV22_SINWO</name>
<dbReference type="EMBL" id="JBJQND010000010">
    <property type="protein sequence ID" value="KAL3865200.1"/>
    <property type="molecule type" value="Genomic_DNA"/>
</dbReference>
<dbReference type="CDD" id="cd00086">
    <property type="entry name" value="homeodomain"/>
    <property type="match status" value="1"/>
</dbReference>
<evidence type="ECO:0000313" key="10">
    <source>
        <dbReference type="Proteomes" id="UP001634394"/>
    </source>
</evidence>
<feature type="DNA-binding region" description="Homeobox" evidence="6">
    <location>
        <begin position="179"/>
        <end position="238"/>
    </location>
</feature>
<dbReference type="Proteomes" id="UP001634394">
    <property type="component" value="Unassembled WGS sequence"/>
</dbReference>
<evidence type="ECO:0000256" key="6">
    <source>
        <dbReference type="PROSITE-ProRule" id="PRU00108"/>
    </source>
</evidence>
<keyword evidence="10" id="KW-1185">Reference proteome</keyword>
<keyword evidence="3 6" id="KW-0238">DNA-binding</keyword>
<keyword evidence="5 6" id="KW-0539">Nucleus</keyword>
<keyword evidence="2" id="KW-0217">Developmental protein</keyword>
<dbReference type="InterPro" id="IPR042247">
    <property type="entry name" value="TLX1/2/3"/>
</dbReference>
<dbReference type="PANTHER" id="PTHR45921:SF6">
    <property type="entry name" value="C15"/>
    <property type="match status" value="1"/>
</dbReference>
<accession>A0ABD3VV22</accession>
<comment type="caution">
    <text evidence="9">The sequence shown here is derived from an EMBL/GenBank/DDBJ whole genome shotgun (WGS) entry which is preliminary data.</text>
</comment>
<evidence type="ECO:0000256" key="3">
    <source>
        <dbReference type="ARBA" id="ARBA00023125"/>
    </source>
</evidence>
<evidence type="ECO:0000259" key="8">
    <source>
        <dbReference type="PROSITE" id="PS50071"/>
    </source>
</evidence>
<dbReference type="AlphaFoldDB" id="A0ABD3VV22"/>
<evidence type="ECO:0000256" key="7">
    <source>
        <dbReference type="RuleBase" id="RU000682"/>
    </source>
</evidence>
<protein>
    <recommendedName>
        <fullName evidence="8">Homeobox domain-containing protein</fullName>
    </recommendedName>
</protein>
<evidence type="ECO:0000256" key="5">
    <source>
        <dbReference type="ARBA" id="ARBA00023242"/>
    </source>
</evidence>
<keyword evidence="4 6" id="KW-0371">Homeobox</keyword>
<dbReference type="PROSITE" id="PS50071">
    <property type="entry name" value="HOMEOBOX_2"/>
    <property type="match status" value="1"/>
</dbReference>
<dbReference type="GO" id="GO:0003677">
    <property type="term" value="F:DNA binding"/>
    <property type="evidence" value="ECO:0007669"/>
    <property type="project" value="UniProtKB-UniRule"/>
</dbReference>